<comment type="caution">
    <text evidence="2">The sequence shown here is derived from an EMBL/GenBank/DDBJ whole genome shotgun (WGS) entry which is preliminary data.</text>
</comment>
<dbReference type="EMBL" id="CAUJNA010000096">
    <property type="protein sequence ID" value="CAJ1371748.1"/>
    <property type="molecule type" value="Genomic_DNA"/>
</dbReference>
<evidence type="ECO:0000256" key="1">
    <source>
        <dbReference type="SAM" id="MobiDB-lite"/>
    </source>
</evidence>
<proteinExistence type="predicted"/>
<feature type="region of interest" description="Disordered" evidence="1">
    <location>
        <begin position="147"/>
        <end position="201"/>
    </location>
</feature>
<evidence type="ECO:0000313" key="2">
    <source>
        <dbReference type="EMBL" id="CAJ1371748.1"/>
    </source>
</evidence>
<accession>A0AA36HP60</accession>
<dbReference type="AlphaFoldDB" id="A0AA36HP60"/>
<evidence type="ECO:0000313" key="3">
    <source>
        <dbReference type="Proteomes" id="UP001178507"/>
    </source>
</evidence>
<dbReference type="Proteomes" id="UP001178507">
    <property type="component" value="Unassembled WGS sequence"/>
</dbReference>
<feature type="region of interest" description="Disordered" evidence="1">
    <location>
        <begin position="81"/>
        <end position="128"/>
    </location>
</feature>
<keyword evidence="3" id="KW-1185">Reference proteome</keyword>
<feature type="compositionally biased region" description="Basic residues" evidence="1">
    <location>
        <begin position="108"/>
        <end position="128"/>
    </location>
</feature>
<name>A0AA36HP60_9DINO</name>
<reference evidence="2" key="1">
    <citation type="submission" date="2023-08" db="EMBL/GenBank/DDBJ databases">
        <authorList>
            <person name="Chen Y."/>
            <person name="Shah S."/>
            <person name="Dougan E. K."/>
            <person name="Thang M."/>
            <person name="Chan C."/>
        </authorList>
    </citation>
    <scope>NUCLEOTIDE SEQUENCE</scope>
</reference>
<sequence>MHKLATAAMPQLDSFGSQEFSNLARACTTVASVKIPLLGAMAGAICTSPRPLELSNGARASASAQLAGTTLAQRPAQLAPIGGGFHQRAWPSPRGRRPSRSSGARPSPRPRRPRRRARSLTSLRRRVPHAALDVAAGGAGLGSFPVQGAARDGPVPQRLAGGGGAAGAERLGGGAAATDWAAQPGAACQDPENPDANRRTE</sequence>
<organism evidence="2 3">
    <name type="scientific">Effrenium voratum</name>
    <dbReference type="NCBI Taxonomy" id="2562239"/>
    <lineage>
        <taxon>Eukaryota</taxon>
        <taxon>Sar</taxon>
        <taxon>Alveolata</taxon>
        <taxon>Dinophyceae</taxon>
        <taxon>Suessiales</taxon>
        <taxon>Symbiodiniaceae</taxon>
        <taxon>Effrenium</taxon>
    </lineage>
</organism>
<gene>
    <name evidence="2" type="ORF">EVOR1521_LOCUS1996</name>
</gene>
<feature type="compositionally biased region" description="Gly residues" evidence="1">
    <location>
        <begin position="160"/>
        <end position="175"/>
    </location>
</feature>
<protein>
    <submittedName>
        <fullName evidence="2">Uncharacterized protein</fullName>
    </submittedName>
</protein>